<dbReference type="EMBL" id="PDND01000114">
    <property type="protein sequence ID" value="PGH31806.1"/>
    <property type="molecule type" value="Genomic_DNA"/>
</dbReference>
<organism evidence="1 2">
    <name type="scientific">[Emmonsia] crescens</name>
    <dbReference type="NCBI Taxonomy" id="73230"/>
    <lineage>
        <taxon>Eukaryota</taxon>
        <taxon>Fungi</taxon>
        <taxon>Dikarya</taxon>
        <taxon>Ascomycota</taxon>
        <taxon>Pezizomycotina</taxon>
        <taxon>Eurotiomycetes</taxon>
        <taxon>Eurotiomycetidae</taxon>
        <taxon>Onygenales</taxon>
        <taxon>Ajellomycetaceae</taxon>
        <taxon>Emergomyces</taxon>
    </lineage>
</organism>
<keyword evidence="2" id="KW-1185">Reference proteome</keyword>
<name>A0A2B7ZCW1_9EURO</name>
<dbReference type="AlphaFoldDB" id="A0A2B7ZCW1"/>
<sequence length="75" mass="8385">MGGHEAVLEYPLPENARVIVVDLVSTVQLLHEQGIVHGNVYCGNIFLRLPANVRRMTDRSQLYENFGNPTLVPIV</sequence>
<evidence type="ECO:0008006" key="3">
    <source>
        <dbReference type="Google" id="ProtNLM"/>
    </source>
</evidence>
<dbReference type="InterPro" id="IPR011009">
    <property type="entry name" value="Kinase-like_dom_sf"/>
</dbReference>
<evidence type="ECO:0000313" key="1">
    <source>
        <dbReference type="EMBL" id="PGH31806.1"/>
    </source>
</evidence>
<comment type="caution">
    <text evidence="1">The sequence shown here is derived from an EMBL/GenBank/DDBJ whole genome shotgun (WGS) entry which is preliminary data.</text>
</comment>
<dbReference type="SUPFAM" id="SSF56112">
    <property type="entry name" value="Protein kinase-like (PK-like)"/>
    <property type="match status" value="1"/>
</dbReference>
<protein>
    <recommendedName>
        <fullName evidence="3">Protein kinase domain-containing protein</fullName>
    </recommendedName>
</protein>
<accession>A0A2B7ZCW1</accession>
<reference evidence="1 2" key="1">
    <citation type="submission" date="2017-10" db="EMBL/GenBank/DDBJ databases">
        <title>Comparative genomics in systemic dimorphic fungi from Ajellomycetaceae.</title>
        <authorList>
            <person name="Munoz J.F."/>
            <person name="Mcewen J.G."/>
            <person name="Clay O.K."/>
            <person name="Cuomo C.A."/>
        </authorList>
    </citation>
    <scope>NUCLEOTIDE SEQUENCE [LARGE SCALE GENOMIC DNA]</scope>
    <source>
        <strain evidence="1 2">UAMH4076</strain>
    </source>
</reference>
<gene>
    <name evidence="1" type="ORF">GX50_05410</name>
</gene>
<dbReference type="Gene3D" id="1.10.510.10">
    <property type="entry name" value="Transferase(Phosphotransferase) domain 1"/>
    <property type="match status" value="1"/>
</dbReference>
<proteinExistence type="predicted"/>
<evidence type="ECO:0000313" key="2">
    <source>
        <dbReference type="Proteomes" id="UP000226031"/>
    </source>
</evidence>
<dbReference type="Proteomes" id="UP000226031">
    <property type="component" value="Unassembled WGS sequence"/>
</dbReference>